<dbReference type="SFLD" id="SFLDG01095">
    <property type="entry name" value="Uncharacterised_Radical_SAM_Su"/>
    <property type="match status" value="1"/>
</dbReference>
<reference evidence="7 8" key="1">
    <citation type="submission" date="2016-10" db="EMBL/GenBank/DDBJ databases">
        <authorList>
            <person name="Varghese N."/>
            <person name="Submissions S."/>
        </authorList>
    </citation>
    <scope>NUCLEOTIDE SEQUENCE [LARGE SCALE GENOMIC DNA]</scope>
    <source>
        <strain evidence="7 8">DSM 1741</strain>
    </source>
</reference>
<comment type="cofactor">
    <cofactor evidence="1">
        <name>[4Fe-4S] cluster</name>
        <dbReference type="ChEBI" id="CHEBI:49883"/>
    </cofactor>
</comment>
<gene>
    <name evidence="7" type="ORF">SAMN05421830_1182</name>
</gene>
<comment type="caution">
    <text evidence="7">The sequence shown here is derived from an EMBL/GenBank/DDBJ whole genome shotgun (WGS) entry which is preliminary data.</text>
</comment>
<feature type="domain" description="Radical SAM core" evidence="6">
    <location>
        <begin position="14"/>
        <end position="244"/>
    </location>
</feature>
<dbReference type="PANTHER" id="PTHR43409">
    <property type="entry name" value="ANAEROBIC MAGNESIUM-PROTOPORPHYRIN IX MONOMETHYL ESTER CYCLASE-RELATED"/>
    <property type="match status" value="1"/>
</dbReference>
<evidence type="ECO:0000313" key="7">
    <source>
        <dbReference type="EMBL" id="SFM16950.1"/>
    </source>
</evidence>
<evidence type="ECO:0000313" key="8">
    <source>
        <dbReference type="Proteomes" id="UP000199581"/>
    </source>
</evidence>
<keyword evidence="2" id="KW-0949">S-adenosyl-L-methionine</keyword>
<sequence>MNSGYIELGPIRPPDEADSLLIRTTRGCPWNRCAFCTLYKGVSFSIRSVEDIKKDIVTAREVHDGRHVERCFLQDGDSFAMKTQDLVEVLRALKDAFPALRQISSYGRAQSMNRKSPTEIREIADAGLNLLYCGMESGSNDVLRKVRKGATAEAIRNSTVLARDAGMDVLLFTILGLGGRELTMDHAKGTADLINAIDPSGVRVLTLAVKPGSVLDGMVREGSFTMLSEAEMIEEQHRILSLIDRVRCTYGNYHAVNLLPELQGELPRDKAGMLAVMERFLALDSEARRHFIFGRRERFYARLDDMEDTGRCAMVKRAMEGYNPVHLEEIFHNHRRNWI</sequence>
<keyword evidence="5" id="KW-0411">Iron-sulfur</keyword>
<dbReference type="InterPro" id="IPR051198">
    <property type="entry name" value="BchE-like"/>
</dbReference>
<dbReference type="InterPro" id="IPR013785">
    <property type="entry name" value="Aldolase_TIM"/>
</dbReference>
<dbReference type="Gene3D" id="3.20.20.70">
    <property type="entry name" value="Aldolase class I"/>
    <property type="match status" value="1"/>
</dbReference>
<evidence type="ECO:0000259" key="6">
    <source>
        <dbReference type="PROSITE" id="PS51918"/>
    </source>
</evidence>
<dbReference type="InterPro" id="IPR006638">
    <property type="entry name" value="Elp3/MiaA/NifB-like_rSAM"/>
</dbReference>
<dbReference type="OrthoDB" id="5470216at2"/>
<dbReference type="PANTHER" id="PTHR43409:SF4">
    <property type="entry name" value="RADICAL SAM SUPERFAMILY PROTEIN"/>
    <property type="match status" value="1"/>
</dbReference>
<protein>
    <submittedName>
        <fullName evidence="7">Radical SAM superfamily protein</fullName>
    </submittedName>
</protein>
<name>A0A8G2C5V9_DESNO</name>
<proteinExistence type="predicted"/>
<evidence type="ECO:0000256" key="1">
    <source>
        <dbReference type="ARBA" id="ARBA00001966"/>
    </source>
</evidence>
<dbReference type="SFLD" id="SFLDS00029">
    <property type="entry name" value="Radical_SAM"/>
    <property type="match status" value="1"/>
</dbReference>
<dbReference type="Proteomes" id="UP000199581">
    <property type="component" value="Unassembled WGS sequence"/>
</dbReference>
<keyword evidence="8" id="KW-1185">Reference proteome</keyword>
<evidence type="ECO:0000256" key="4">
    <source>
        <dbReference type="ARBA" id="ARBA00023004"/>
    </source>
</evidence>
<evidence type="ECO:0000256" key="2">
    <source>
        <dbReference type="ARBA" id="ARBA00022691"/>
    </source>
</evidence>
<dbReference type="GO" id="GO:0046872">
    <property type="term" value="F:metal ion binding"/>
    <property type="evidence" value="ECO:0007669"/>
    <property type="project" value="UniProtKB-KW"/>
</dbReference>
<dbReference type="GO" id="GO:0003824">
    <property type="term" value="F:catalytic activity"/>
    <property type="evidence" value="ECO:0007669"/>
    <property type="project" value="InterPro"/>
</dbReference>
<dbReference type="RefSeq" id="WP_092194207.1">
    <property type="nucleotide sequence ID" value="NZ_FOTO01000018.1"/>
</dbReference>
<dbReference type="SFLD" id="SFLDG01082">
    <property type="entry name" value="B12-binding_domain_containing"/>
    <property type="match status" value="1"/>
</dbReference>
<dbReference type="EMBL" id="FOTO01000018">
    <property type="protein sequence ID" value="SFM16950.1"/>
    <property type="molecule type" value="Genomic_DNA"/>
</dbReference>
<dbReference type="SUPFAM" id="SSF102114">
    <property type="entry name" value="Radical SAM enzymes"/>
    <property type="match status" value="1"/>
</dbReference>
<evidence type="ECO:0000256" key="5">
    <source>
        <dbReference type="ARBA" id="ARBA00023014"/>
    </source>
</evidence>
<accession>A0A8G2C5V9</accession>
<dbReference type="InterPro" id="IPR058240">
    <property type="entry name" value="rSAM_sf"/>
</dbReference>
<evidence type="ECO:0000256" key="3">
    <source>
        <dbReference type="ARBA" id="ARBA00022723"/>
    </source>
</evidence>
<dbReference type="InterPro" id="IPR007197">
    <property type="entry name" value="rSAM"/>
</dbReference>
<dbReference type="PROSITE" id="PS51918">
    <property type="entry name" value="RADICAL_SAM"/>
    <property type="match status" value="1"/>
</dbReference>
<dbReference type="AlphaFoldDB" id="A0A8G2C5V9"/>
<dbReference type="Pfam" id="PF04055">
    <property type="entry name" value="Radical_SAM"/>
    <property type="match status" value="1"/>
</dbReference>
<dbReference type="SMART" id="SM00729">
    <property type="entry name" value="Elp3"/>
    <property type="match status" value="1"/>
</dbReference>
<organism evidence="7 8">
    <name type="scientific">Desulfomicrobium norvegicum (strain DSM 1741 / NCIMB 8310)</name>
    <name type="common">Desulfovibrio baculatus (strain Norway 4)</name>
    <name type="synonym">Desulfovibrio desulfuricans (strain Norway 4)</name>
    <dbReference type="NCBI Taxonomy" id="52561"/>
    <lineage>
        <taxon>Bacteria</taxon>
        <taxon>Pseudomonadati</taxon>
        <taxon>Thermodesulfobacteriota</taxon>
        <taxon>Desulfovibrionia</taxon>
        <taxon>Desulfovibrionales</taxon>
        <taxon>Desulfomicrobiaceae</taxon>
        <taxon>Desulfomicrobium</taxon>
    </lineage>
</organism>
<keyword evidence="3" id="KW-0479">Metal-binding</keyword>
<dbReference type="GO" id="GO:0051536">
    <property type="term" value="F:iron-sulfur cluster binding"/>
    <property type="evidence" value="ECO:0007669"/>
    <property type="project" value="UniProtKB-KW"/>
</dbReference>
<keyword evidence="4" id="KW-0408">Iron</keyword>